<feature type="non-terminal residue" evidence="2">
    <location>
        <position position="61"/>
    </location>
</feature>
<accession>A0A087UIS2</accession>
<evidence type="ECO:0000313" key="2">
    <source>
        <dbReference type="EMBL" id="KFM77261.1"/>
    </source>
</evidence>
<proteinExistence type="predicted"/>
<dbReference type="Proteomes" id="UP000054359">
    <property type="component" value="Unassembled WGS sequence"/>
</dbReference>
<keyword evidence="3" id="KW-1185">Reference proteome</keyword>
<evidence type="ECO:0000313" key="3">
    <source>
        <dbReference type="Proteomes" id="UP000054359"/>
    </source>
</evidence>
<dbReference type="EMBL" id="KK119983">
    <property type="protein sequence ID" value="KFM77261.1"/>
    <property type="molecule type" value="Genomic_DNA"/>
</dbReference>
<protein>
    <submittedName>
        <fullName evidence="2">Uncharacterized protein</fullName>
    </submittedName>
</protein>
<reference evidence="2 3" key="1">
    <citation type="submission" date="2013-11" db="EMBL/GenBank/DDBJ databases">
        <title>Genome sequencing of Stegodyphus mimosarum.</title>
        <authorList>
            <person name="Bechsgaard J."/>
        </authorList>
    </citation>
    <scope>NUCLEOTIDE SEQUENCE [LARGE SCALE GENOMIC DNA]</scope>
</reference>
<sequence length="61" mass="6914">ILVSSSLIESDSSDNSVIDVETIVDDEIQKFVLKRKILQNHQIGSKPKNPSYSKRMKKNVL</sequence>
<organism evidence="2 3">
    <name type="scientific">Stegodyphus mimosarum</name>
    <name type="common">African social velvet spider</name>
    <dbReference type="NCBI Taxonomy" id="407821"/>
    <lineage>
        <taxon>Eukaryota</taxon>
        <taxon>Metazoa</taxon>
        <taxon>Ecdysozoa</taxon>
        <taxon>Arthropoda</taxon>
        <taxon>Chelicerata</taxon>
        <taxon>Arachnida</taxon>
        <taxon>Araneae</taxon>
        <taxon>Araneomorphae</taxon>
        <taxon>Entelegynae</taxon>
        <taxon>Eresoidea</taxon>
        <taxon>Eresidae</taxon>
        <taxon>Stegodyphus</taxon>
    </lineage>
</organism>
<name>A0A087UIS2_STEMI</name>
<gene>
    <name evidence="2" type="ORF">X975_12211</name>
</gene>
<feature type="region of interest" description="Disordered" evidence="1">
    <location>
        <begin position="42"/>
        <end position="61"/>
    </location>
</feature>
<feature type="non-terminal residue" evidence="2">
    <location>
        <position position="1"/>
    </location>
</feature>
<evidence type="ECO:0000256" key="1">
    <source>
        <dbReference type="SAM" id="MobiDB-lite"/>
    </source>
</evidence>
<dbReference type="AlphaFoldDB" id="A0A087UIS2"/>
<feature type="compositionally biased region" description="Polar residues" evidence="1">
    <location>
        <begin position="42"/>
        <end position="52"/>
    </location>
</feature>